<evidence type="ECO:0000256" key="1">
    <source>
        <dbReference type="SAM" id="MobiDB-lite"/>
    </source>
</evidence>
<accession>A0A0G4FNW1</accession>
<feature type="domain" description="DUF1995" evidence="3">
    <location>
        <begin position="79"/>
        <end position="304"/>
    </location>
</feature>
<evidence type="ECO:0000313" key="4">
    <source>
        <dbReference type="EMBL" id="CEM15914.1"/>
    </source>
</evidence>
<dbReference type="OrthoDB" id="199922at2759"/>
<dbReference type="EMBL" id="CDMY01000474">
    <property type="protein sequence ID" value="CEM15914.1"/>
    <property type="molecule type" value="Genomic_DNA"/>
</dbReference>
<evidence type="ECO:0000259" key="3">
    <source>
        <dbReference type="Pfam" id="PF09353"/>
    </source>
</evidence>
<keyword evidence="2" id="KW-0732">Signal</keyword>
<dbReference type="InterPro" id="IPR018962">
    <property type="entry name" value="DUF1995"/>
</dbReference>
<reference evidence="4 5" key="1">
    <citation type="submission" date="2014-11" db="EMBL/GenBank/DDBJ databases">
        <authorList>
            <person name="Zhu J."/>
            <person name="Qi W."/>
            <person name="Song R."/>
        </authorList>
    </citation>
    <scope>NUCLEOTIDE SEQUENCE [LARGE SCALE GENOMIC DNA]</scope>
</reference>
<protein>
    <recommendedName>
        <fullName evidence="3">DUF1995 domain-containing protein</fullName>
    </recommendedName>
</protein>
<gene>
    <name evidence="4" type="ORF">Vbra_15899</name>
</gene>
<feature type="region of interest" description="Disordered" evidence="1">
    <location>
        <begin position="41"/>
        <end position="65"/>
    </location>
</feature>
<dbReference type="PANTHER" id="PTHR34051">
    <property type="entry name" value="PROTEIN LOW PSII ACCUMULATION 3, CHLOROPLASTIC"/>
    <property type="match status" value="1"/>
</dbReference>
<dbReference type="InterPro" id="IPR044687">
    <property type="entry name" value="LPA3"/>
</dbReference>
<dbReference type="OMA" id="VEDWVNC"/>
<dbReference type="PANTHER" id="PTHR34051:SF2">
    <property type="entry name" value="PROTEIN LPA3"/>
    <property type="match status" value="1"/>
</dbReference>
<dbReference type="InParanoid" id="A0A0G4FNW1"/>
<dbReference type="Proteomes" id="UP000041254">
    <property type="component" value="Unassembled WGS sequence"/>
</dbReference>
<dbReference type="VEuPathDB" id="CryptoDB:Vbra_15899"/>
<organism evidence="4 5">
    <name type="scientific">Vitrella brassicaformis (strain CCMP3155)</name>
    <dbReference type="NCBI Taxonomy" id="1169540"/>
    <lineage>
        <taxon>Eukaryota</taxon>
        <taxon>Sar</taxon>
        <taxon>Alveolata</taxon>
        <taxon>Colpodellida</taxon>
        <taxon>Vitrellaceae</taxon>
        <taxon>Vitrella</taxon>
    </lineage>
</organism>
<keyword evidence="5" id="KW-1185">Reference proteome</keyword>
<sequence length="312" mass="35080">MLLTLSSGCCIVTVLISYFISADTASDDAFLHQLPTRSAHPPILPHRRRRHITDADGPPSRLHAAPIVPVDSNKVRALDVTEMARQAAESTLAALKDGIDKICIEFPVKPEKGDVSLGETLDETVRFSSMWSRRLGAIPNGHLILFADPQEQRLALEGFDPTADVSNIDSYIEALKKGSDAAPSTTGLQTFMCPGWTGRYTEYVSIEKHCANIAPTVIINGQLERLRRGYYPRFFYPGVNAAMDRWYSKFEYTYVIIREATPFADRSLWVIRRYPEDWRVVKVQDGRQEILLETPDKPDEDAVERLVMAVAR</sequence>
<evidence type="ECO:0000256" key="2">
    <source>
        <dbReference type="SAM" id="SignalP"/>
    </source>
</evidence>
<proteinExistence type="predicted"/>
<dbReference type="AlphaFoldDB" id="A0A0G4FNW1"/>
<evidence type="ECO:0000313" key="5">
    <source>
        <dbReference type="Proteomes" id="UP000041254"/>
    </source>
</evidence>
<feature type="signal peptide" evidence="2">
    <location>
        <begin position="1"/>
        <end position="24"/>
    </location>
</feature>
<feature type="chain" id="PRO_5005189350" description="DUF1995 domain-containing protein" evidence="2">
    <location>
        <begin position="25"/>
        <end position="312"/>
    </location>
</feature>
<dbReference type="Pfam" id="PF09353">
    <property type="entry name" value="DUF1995"/>
    <property type="match status" value="1"/>
</dbReference>
<name>A0A0G4FNW1_VITBC</name>